<evidence type="ECO:0000256" key="7">
    <source>
        <dbReference type="PIRSR" id="PIRSR604808-3"/>
    </source>
</evidence>
<dbReference type="SUPFAM" id="SSF56219">
    <property type="entry name" value="DNase I-like"/>
    <property type="match status" value="1"/>
</dbReference>
<protein>
    <submittedName>
        <fullName evidence="9">Endonuclease/exonuclease/phosphatase</fullName>
    </submittedName>
</protein>
<dbReference type="PROSITE" id="PS51435">
    <property type="entry name" value="AP_NUCLEASE_F1_4"/>
    <property type="match status" value="1"/>
</dbReference>
<reference evidence="9" key="2">
    <citation type="submission" date="2023-05" db="EMBL/GenBank/DDBJ databases">
        <authorList>
            <consortium name="Lawrence Berkeley National Laboratory"/>
            <person name="Steindorff A."/>
            <person name="Hensen N."/>
            <person name="Bonometti L."/>
            <person name="Westerberg I."/>
            <person name="Brannstrom I.O."/>
            <person name="Guillou S."/>
            <person name="Cros-Aarteil S."/>
            <person name="Calhoun S."/>
            <person name="Haridas S."/>
            <person name="Kuo A."/>
            <person name="Mondo S."/>
            <person name="Pangilinan J."/>
            <person name="Riley R."/>
            <person name="Labutti K."/>
            <person name="Andreopoulos B."/>
            <person name="Lipzen A."/>
            <person name="Chen C."/>
            <person name="Yanf M."/>
            <person name="Daum C."/>
            <person name="Ng V."/>
            <person name="Clum A."/>
            <person name="Ohm R."/>
            <person name="Martin F."/>
            <person name="Silar P."/>
            <person name="Natvig D."/>
            <person name="Lalanne C."/>
            <person name="Gautier V."/>
            <person name="Ament-Velasquez S.L."/>
            <person name="Kruys A."/>
            <person name="Hutchinson M.I."/>
            <person name="Powell A.J."/>
            <person name="Barry K."/>
            <person name="Miller A.N."/>
            <person name="Grigoriev I.V."/>
            <person name="Debuchy R."/>
            <person name="Gladieux P."/>
            <person name="Thoren M.H."/>
            <person name="Johannesson H."/>
        </authorList>
    </citation>
    <scope>NUCLEOTIDE SEQUENCE</scope>
    <source>
        <strain evidence="9">CBS 315.58</strain>
    </source>
</reference>
<dbReference type="Pfam" id="PF03372">
    <property type="entry name" value="Exo_endo_phos"/>
    <property type="match status" value="1"/>
</dbReference>
<dbReference type="InterPro" id="IPR005135">
    <property type="entry name" value="Endo/exonuclease/phosphatase"/>
</dbReference>
<feature type="binding site" evidence="6">
    <location>
        <position position="250"/>
    </location>
    <ligand>
        <name>Mg(2+)</name>
        <dbReference type="ChEBI" id="CHEBI:18420"/>
        <label>1</label>
    </ligand>
</feature>
<dbReference type="PANTHER" id="PTHR22748">
    <property type="entry name" value="AP ENDONUCLEASE"/>
    <property type="match status" value="1"/>
</dbReference>
<evidence type="ECO:0000259" key="8">
    <source>
        <dbReference type="Pfam" id="PF03372"/>
    </source>
</evidence>
<feature type="active site" evidence="5">
    <location>
        <position position="199"/>
    </location>
</feature>
<dbReference type="GO" id="GO:0008311">
    <property type="term" value="F:double-stranded DNA 3'-5' DNA exonuclease activity"/>
    <property type="evidence" value="ECO:0007669"/>
    <property type="project" value="TreeGrafter"/>
</dbReference>
<feature type="domain" description="Endonuclease/exonuclease/phosphatase" evidence="8">
    <location>
        <begin position="31"/>
        <end position="369"/>
    </location>
</feature>
<feature type="site" description="Important for catalytic activity" evidence="7">
    <location>
        <position position="338"/>
    </location>
</feature>
<evidence type="ECO:0000256" key="4">
    <source>
        <dbReference type="ARBA" id="ARBA00022842"/>
    </source>
</evidence>
<feature type="binding site" evidence="6">
    <location>
        <position position="33"/>
    </location>
    <ligand>
        <name>Mg(2+)</name>
        <dbReference type="ChEBI" id="CHEBI:18420"/>
        <label>1</label>
    </ligand>
</feature>
<feature type="site" description="Interaction with DNA substrate" evidence="7">
    <location>
        <position position="369"/>
    </location>
</feature>
<evidence type="ECO:0000256" key="3">
    <source>
        <dbReference type="ARBA" id="ARBA00022801"/>
    </source>
</evidence>
<keyword evidence="3" id="KW-0378">Hydrolase</keyword>
<comment type="similarity">
    <text evidence="1">Belongs to the DNA repair enzymes AP/ExoA family.</text>
</comment>
<evidence type="ECO:0000313" key="9">
    <source>
        <dbReference type="EMBL" id="KAK4198002.1"/>
    </source>
</evidence>
<proteinExistence type="inferred from homology"/>
<dbReference type="Gene3D" id="3.60.10.10">
    <property type="entry name" value="Endonuclease/exonuclease/phosphatase"/>
    <property type="match status" value="1"/>
</dbReference>
<evidence type="ECO:0000256" key="2">
    <source>
        <dbReference type="ARBA" id="ARBA00022723"/>
    </source>
</evidence>
<feature type="active site" description="Proton donor/acceptor" evidence="5">
    <location>
        <position position="250"/>
    </location>
</feature>
<keyword evidence="9" id="KW-0540">Nuclease</keyword>
<keyword evidence="9" id="KW-0255">Endonuclease</keyword>
<sequence length="394" mass="44151">MTREISPPPLKRRRLAPKDAESKAQSFRVFSWNINGVGAFLPPTTAKITTFFKQTNNSEARPVSPPKTTGQRTSNLLRAFLARHNWPEVLFLQELKIKHGDSKTLAALLTAINTPLNSSDIASEGRSYTLDAVLPRDKYNARGFQGRLYGVGTIIRKDFARNHVTQIRDVDWDLEGRVNIVELKKGPAENRPLALINIYAVNGTTAPYRSPETGKVAGTRHDHKLAFHTRLRDECLELEARGYDVVVAGDLNIARGILDGHPNLRTHPAQHCINRADFNAKFFGKEDNERANAYVTVNDEDEACLDAVDVFRAIHGTERRHTYHPRTANWGSSCDRVDLILVSKCLWEDGRVLNTGLLDSPQERGPSDHVPLWVELKGPGQEIIPARRTEPPDP</sequence>
<feature type="active site" description="Proton acceptor" evidence="5">
    <location>
        <position position="369"/>
    </location>
</feature>
<dbReference type="EMBL" id="MU863953">
    <property type="protein sequence ID" value="KAK4198002.1"/>
    <property type="molecule type" value="Genomic_DNA"/>
</dbReference>
<feature type="site" description="Transition state stabilizer" evidence="7">
    <location>
        <position position="252"/>
    </location>
</feature>
<keyword evidence="10" id="KW-1185">Reference proteome</keyword>
<evidence type="ECO:0000313" key="10">
    <source>
        <dbReference type="Proteomes" id="UP001303160"/>
    </source>
</evidence>
<dbReference type="GO" id="GO:0008081">
    <property type="term" value="F:phosphoric diester hydrolase activity"/>
    <property type="evidence" value="ECO:0007669"/>
    <property type="project" value="TreeGrafter"/>
</dbReference>
<evidence type="ECO:0000256" key="6">
    <source>
        <dbReference type="PIRSR" id="PIRSR604808-2"/>
    </source>
</evidence>
<dbReference type="AlphaFoldDB" id="A0AAN6XG72"/>
<dbReference type="GO" id="GO:0046872">
    <property type="term" value="F:metal ion binding"/>
    <property type="evidence" value="ECO:0007669"/>
    <property type="project" value="UniProtKB-KW"/>
</dbReference>
<name>A0AAN6XG72_9PEZI</name>
<reference evidence="9" key="1">
    <citation type="journal article" date="2023" name="Mol. Phylogenet. Evol.">
        <title>Genome-scale phylogeny and comparative genomics of the fungal order Sordariales.</title>
        <authorList>
            <person name="Hensen N."/>
            <person name="Bonometti L."/>
            <person name="Westerberg I."/>
            <person name="Brannstrom I.O."/>
            <person name="Guillou S."/>
            <person name="Cros-Aarteil S."/>
            <person name="Calhoun S."/>
            <person name="Haridas S."/>
            <person name="Kuo A."/>
            <person name="Mondo S."/>
            <person name="Pangilinan J."/>
            <person name="Riley R."/>
            <person name="LaButti K."/>
            <person name="Andreopoulos B."/>
            <person name="Lipzen A."/>
            <person name="Chen C."/>
            <person name="Yan M."/>
            <person name="Daum C."/>
            <person name="Ng V."/>
            <person name="Clum A."/>
            <person name="Steindorff A."/>
            <person name="Ohm R.A."/>
            <person name="Martin F."/>
            <person name="Silar P."/>
            <person name="Natvig D.O."/>
            <person name="Lalanne C."/>
            <person name="Gautier V."/>
            <person name="Ament-Velasquez S.L."/>
            <person name="Kruys A."/>
            <person name="Hutchinson M.I."/>
            <person name="Powell A.J."/>
            <person name="Barry K."/>
            <person name="Miller A.N."/>
            <person name="Grigoriev I.V."/>
            <person name="Debuchy R."/>
            <person name="Gladieux P."/>
            <person name="Hiltunen Thoren M."/>
            <person name="Johannesson H."/>
        </authorList>
    </citation>
    <scope>NUCLEOTIDE SEQUENCE</scope>
    <source>
        <strain evidence="9">CBS 315.58</strain>
    </source>
</reference>
<dbReference type="PANTHER" id="PTHR22748:SF14">
    <property type="entry name" value="ENDONUCLEASE_EXONUCLEASE_PHOSPHATASE DOMAIN-CONTAINING PROTEIN"/>
    <property type="match status" value="1"/>
</dbReference>
<dbReference type="GO" id="GO:0006284">
    <property type="term" value="P:base-excision repair"/>
    <property type="evidence" value="ECO:0007669"/>
    <property type="project" value="TreeGrafter"/>
</dbReference>
<dbReference type="GO" id="GO:0003906">
    <property type="term" value="F:DNA-(apurinic or apyrimidinic site) endonuclease activity"/>
    <property type="evidence" value="ECO:0007669"/>
    <property type="project" value="TreeGrafter"/>
</dbReference>
<evidence type="ECO:0000256" key="1">
    <source>
        <dbReference type="ARBA" id="ARBA00007092"/>
    </source>
</evidence>
<keyword evidence="6" id="KW-0464">Manganese</keyword>
<feature type="binding site" evidence="6">
    <location>
        <position position="252"/>
    </location>
    <ligand>
        <name>Mg(2+)</name>
        <dbReference type="ChEBI" id="CHEBI:18420"/>
        <label>1</label>
    </ligand>
</feature>
<feature type="binding site" evidence="6">
    <location>
        <position position="368"/>
    </location>
    <ligand>
        <name>Mg(2+)</name>
        <dbReference type="ChEBI" id="CHEBI:18420"/>
        <label>1</label>
    </ligand>
</feature>
<evidence type="ECO:0000256" key="5">
    <source>
        <dbReference type="PIRSR" id="PIRSR604808-1"/>
    </source>
</evidence>
<gene>
    <name evidence="9" type="ORF">QBC40DRAFT_179718</name>
</gene>
<dbReference type="GO" id="GO:0005634">
    <property type="term" value="C:nucleus"/>
    <property type="evidence" value="ECO:0007669"/>
    <property type="project" value="TreeGrafter"/>
</dbReference>
<dbReference type="InterPro" id="IPR036691">
    <property type="entry name" value="Endo/exonu/phosph_ase_sf"/>
</dbReference>
<feature type="binding site" evidence="6">
    <location>
        <position position="94"/>
    </location>
    <ligand>
        <name>Mg(2+)</name>
        <dbReference type="ChEBI" id="CHEBI:18420"/>
        <label>1</label>
    </ligand>
</feature>
<keyword evidence="2 6" id="KW-0479">Metal-binding</keyword>
<dbReference type="Proteomes" id="UP001303160">
    <property type="component" value="Unassembled WGS sequence"/>
</dbReference>
<accession>A0AAN6XG72</accession>
<comment type="cofactor">
    <cofactor evidence="6">
        <name>Mg(2+)</name>
        <dbReference type="ChEBI" id="CHEBI:18420"/>
    </cofactor>
    <cofactor evidence="6">
        <name>Mn(2+)</name>
        <dbReference type="ChEBI" id="CHEBI:29035"/>
    </cofactor>
    <text evidence="6">Probably binds two magnesium or manganese ions per subunit.</text>
</comment>
<organism evidence="9 10">
    <name type="scientific">Triangularia verruculosa</name>
    <dbReference type="NCBI Taxonomy" id="2587418"/>
    <lineage>
        <taxon>Eukaryota</taxon>
        <taxon>Fungi</taxon>
        <taxon>Dikarya</taxon>
        <taxon>Ascomycota</taxon>
        <taxon>Pezizomycotina</taxon>
        <taxon>Sordariomycetes</taxon>
        <taxon>Sordariomycetidae</taxon>
        <taxon>Sordariales</taxon>
        <taxon>Podosporaceae</taxon>
        <taxon>Triangularia</taxon>
    </lineage>
</organism>
<feature type="binding site" evidence="6">
    <location>
        <position position="369"/>
    </location>
    <ligand>
        <name>Mg(2+)</name>
        <dbReference type="ChEBI" id="CHEBI:18420"/>
        <label>1</label>
    </ligand>
</feature>
<comment type="caution">
    <text evidence="9">The sequence shown here is derived from an EMBL/GenBank/DDBJ whole genome shotgun (WGS) entry which is preliminary data.</text>
</comment>
<keyword evidence="4 6" id="KW-0460">Magnesium</keyword>
<dbReference type="InterPro" id="IPR004808">
    <property type="entry name" value="AP_endonuc_1"/>
</dbReference>